<protein>
    <recommendedName>
        <fullName evidence="1">DUF2202 domain-containing protein</fullName>
    </recommendedName>
</protein>
<accession>A0A1J4V7Y6</accession>
<dbReference type="InterPro" id="IPR019243">
    <property type="entry name" value="DUF2202"/>
</dbReference>
<evidence type="ECO:0000259" key="1">
    <source>
        <dbReference type="Pfam" id="PF09968"/>
    </source>
</evidence>
<comment type="caution">
    <text evidence="2">The sequence shown here is derived from an EMBL/GenBank/DDBJ whole genome shotgun (WGS) entry which is preliminary data.</text>
</comment>
<dbReference type="CDD" id="cd01048">
    <property type="entry name" value="Ferritin_like_AB2"/>
    <property type="match status" value="1"/>
</dbReference>
<feature type="domain" description="DUF2202" evidence="1">
    <location>
        <begin position="20"/>
        <end position="178"/>
    </location>
</feature>
<dbReference type="AlphaFoldDB" id="A0A1J4V7Y6"/>
<proteinExistence type="predicted"/>
<dbReference type="InterPro" id="IPR012347">
    <property type="entry name" value="Ferritin-like"/>
</dbReference>
<dbReference type="SUPFAM" id="SSF47240">
    <property type="entry name" value="Ferritin-like"/>
    <property type="match status" value="1"/>
</dbReference>
<evidence type="ECO:0000313" key="2">
    <source>
        <dbReference type="EMBL" id="OIO30391.1"/>
    </source>
</evidence>
<sequence>MIKGDTLVRGNATSVLSNEEIRGLVQMREEEKLAHDIYITLGEKWGVRIFSNIAGSEQTHTDAVKVLLDRYGITDPVTDTTVGVFSSTVMQGLYRDLVAQGEKSERDAIIVGATVEDLDIRDLSTLKNMTKNEDILTVYNNLQKGSRNHLRGFVRNLPAGSQYVPQYITQTEFDGILSGSQERGRV</sequence>
<dbReference type="InterPro" id="IPR009078">
    <property type="entry name" value="Ferritin-like_SF"/>
</dbReference>
<evidence type="ECO:0000313" key="3">
    <source>
        <dbReference type="Proteomes" id="UP000181992"/>
    </source>
</evidence>
<gene>
    <name evidence="2" type="ORF">AUJ77_03265</name>
</gene>
<dbReference type="Proteomes" id="UP000181992">
    <property type="component" value="Unassembled WGS sequence"/>
</dbReference>
<name>A0A1J4V7Y6_9BACT</name>
<organism evidence="2 3">
    <name type="scientific">Candidatus Nomurabacteria bacterium CG1_02_43_90</name>
    <dbReference type="NCBI Taxonomy" id="1805281"/>
    <lineage>
        <taxon>Bacteria</taxon>
        <taxon>Candidatus Nomuraibacteriota</taxon>
    </lineage>
</organism>
<reference evidence="2 3" key="1">
    <citation type="journal article" date="2016" name="Environ. Microbiol.">
        <title>Genomic resolution of a cold subsurface aquifer community provides metabolic insights for novel microbes adapted to high CO concentrations.</title>
        <authorList>
            <person name="Probst A.J."/>
            <person name="Castelle C.J."/>
            <person name="Singh A."/>
            <person name="Brown C.T."/>
            <person name="Anantharaman K."/>
            <person name="Sharon I."/>
            <person name="Hug L.A."/>
            <person name="Burstein D."/>
            <person name="Emerson J.B."/>
            <person name="Thomas B.C."/>
            <person name="Banfield J.F."/>
        </authorList>
    </citation>
    <scope>NUCLEOTIDE SEQUENCE [LARGE SCALE GENOMIC DNA]</scope>
    <source>
        <strain evidence="2">CG1_02_43_90</strain>
    </source>
</reference>
<dbReference type="Pfam" id="PF09968">
    <property type="entry name" value="DUF2202"/>
    <property type="match status" value="1"/>
</dbReference>
<dbReference type="EMBL" id="MNVN01000019">
    <property type="protein sequence ID" value="OIO30391.1"/>
    <property type="molecule type" value="Genomic_DNA"/>
</dbReference>
<dbReference type="Gene3D" id="1.20.1260.10">
    <property type="match status" value="1"/>
</dbReference>